<name>A0ACB8V3D6_9EURO</name>
<protein>
    <submittedName>
        <fullName evidence="1">Uncharacterized protein</fullName>
    </submittedName>
</protein>
<comment type="caution">
    <text evidence="1">The sequence shown here is derived from an EMBL/GenBank/DDBJ whole genome shotgun (WGS) entry which is preliminary data.</text>
</comment>
<proteinExistence type="predicted"/>
<evidence type="ECO:0000313" key="1">
    <source>
        <dbReference type="EMBL" id="KAI2391926.1"/>
    </source>
</evidence>
<gene>
    <name evidence="1" type="ORF">LOY88_000911</name>
</gene>
<dbReference type="EMBL" id="JALBCA010000009">
    <property type="protein sequence ID" value="KAI2391926.1"/>
    <property type="molecule type" value="Genomic_DNA"/>
</dbReference>
<reference evidence="1" key="1">
    <citation type="journal article" date="2022" name="bioRxiv">
        <title>Population genetic analysis of Ophidiomyces ophidiicola, the causative agent of snake fungal disease, indicates recent introductions to the USA.</title>
        <authorList>
            <person name="Ladner J.T."/>
            <person name="Palmer J.M."/>
            <person name="Ettinger C.L."/>
            <person name="Stajich J.E."/>
            <person name="Farrell T.M."/>
            <person name="Glorioso B.M."/>
            <person name="Lawson B."/>
            <person name="Price S.J."/>
            <person name="Stengle A.G."/>
            <person name="Grear D.A."/>
            <person name="Lorch J.M."/>
        </authorList>
    </citation>
    <scope>NUCLEOTIDE SEQUENCE</scope>
    <source>
        <strain evidence="1">NWHC 24266-5</strain>
    </source>
</reference>
<accession>A0ACB8V3D6</accession>
<sequence length="959" mass="108075">MPGRQSHVLNNQKTDGLKNKTTRGKRKLGRGLDALTVAEREYPQKSGIKKHRLGEDEEQESGRKREFGQDTNDEDAPSKRRRTAHSALDEDGGSDSDGNEWKLGEVDSDEDSDIDSDNAFGSSDEERFEGFTFRASSSKTNADTRRKKRDEGLSEDGNDYGSNDEIDDDLGDDAVDLAAAWDMNAEESEEEKSKAASKAGRQAAEQEESDGDESASETGSEDESDGESQLSFSDNDDATESRGLSKLQRFVTALKPESMDENKSGHGPSMTLQGNEPTEFGVVSRQKLTVADLLPTLSDSRMKGSLKHLHTESVPKNTQSSGIPGKLDVPLSKREQDRLDRAAAYQKSKETLDRWIDTVKDNRRAEHLTFPLPEIAPVQDRKIAESKPRTDLETTIQNILVESGLASSNGKDGENRIQEIEELQANKLSIEEIQARRIELRKARELLFREEVRAKRIKKIKSKAYRRVHRKERERMELREREALAAAGVEMDEDDREKADRLRAEMRMGAKHRESKWAKSVKEFGRAAWDDDARAGMAEQARRKDELQRRIEGKRVENEEYLDSSSSESEEDDIDPFDELGSENESQRLKEKLKKLGATADEEDSNGPHAKLFSMRFMQNAEASRKAANDAEIRKLSRQLDGNTSAPEEGDEETGGRQHYGKKEMKPSKPAPAVLKHDFEEPDSEIEQLERLNVGQSIENLINSKTDKTQKRRLQNSVPHEGSPHGSNANYKEPIDNPWLSEGTKLPRKMKRVGDGNADVTLIDNSGRCTGAPNPRHAFRDGGSHVPNIQNGDDTSDEDVSGGTVLLRNEELVQRAFAGDEVLEAFKQEKRDVVEDEGDQVIEDTLPGWGAWTGSGLSKREQRDARAKRSFTTKEGISPERRKDSKLERVIINEKRIRKNTKYLASQLPHPFESRQQYERSLRLPIGPEWTTKEVFQSRTKPRVMVKQGVIKPIQRPHM</sequence>
<organism evidence="1">
    <name type="scientific">Ophidiomyces ophidiicola</name>
    <dbReference type="NCBI Taxonomy" id="1387563"/>
    <lineage>
        <taxon>Eukaryota</taxon>
        <taxon>Fungi</taxon>
        <taxon>Dikarya</taxon>
        <taxon>Ascomycota</taxon>
        <taxon>Pezizomycotina</taxon>
        <taxon>Eurotiomycetes</taxon>
        <taxon>Eurotiomycetidae</taxon>
        <taxon>Onygenales</taxon>
        <taxon>Onygenaceae</taxon>
        <taxon>Ophidiomyces</taxon>
    </lineage>
</organism>